<sequence length="236" mass="24114">MKIRMRMSLVAGVVTLGVLVPLLTACEQYDESESKTFDVSEKATSVSVDSGGGNVQVVQGDGETVKVTEDAKYASGKKPKTEHYVTDGKLTLKVGSDCRDGISDADCSVDYKVEVPSGVAVTVRSGGGTVGLTGVTGAVDVSSGGGEVKAKGLAASKLKAVSSGGTIDVNWVKPPDDVNVEAKGGNVTVRVPDDSYNVSANTSLGSEKVEVKSSSTASRRIVAHTFAGDVKVLVAG</sequence>
<reference evidence="2 3" key="1">
    <citation type="submission" date="2017-11" db="EMBL/GenBank/DDBJ databases">
        <title>Complete genome sequence of Streptomyces lavendulae subsp. lavendulae CCM 3239 (formerly 'Streptomyces aureofaciens CCM 3239'), the producer of the angucycline-type antibiotic auricin.</title>
        <authorList>
            <person name="Busche T."/>
            <person name="Novakova R."/>
            <person name="Al'Dilaimi A."/>
            <person name="Homerova D."/>
            <person name="Feckova L."/>
            <person name="Rezuchova B."/>
            <person name="Mingyar E."/>
            <person name="Csolleiova D."/>
            <person name="Bekeova C."/>
            <person name="Winkler A."/>
            <person name="Sevcikova B."/>
            <person name="Kalinowski J."/>
            <person name="Kormanec J."/>
            <person name="Ruckert C."/>
        </authorList>
    </citation>
    <scope>NUCLEOTIDE SEQUENCE [LARGE SCALE GENOMIC DNA]</scope>
    <source>
        <strain evidence="2 3">CCM 3239</strain>
    </source>
</reference>
<keyword evidence="3" id="KW-1185">Reference proteome</keyword>
<dbReference type="GeneID" id="49383152"/>
<protein>
    <recommendedName>
        <fullName evidence="1">DUF4097 domain-containing protein</fullName>
    </recommendedName>
</protein>
<dbReference type="RefSeq" id="WP_158740771.1">
    <property type="nucleotide sequence ID" value="NZ_CP024985.1"/>
</dbReference>
<evidence type="ECO:0000313" key="2">
    <source>
        <dbReference type="EMBL" id="ATZ23957.1"/>
    </source>
</evidence>
<dbReference type="AlphaFoldDB" id="A0A2K8PB45"/>
<dbReference type="Proteomes" id="UP000231791">
    <property type="component" value="Chromosome"/>
</dbReference>
<organism evidence="2 3">
    <name type="scientific">Streptomyces lavendulae subsp. lavendulae</name>
    <dbReference type="NCBI Taxonomy" id="58340"/>
    <lineage>
        <taxon>Bacteria</taxon>
        <taxon>Bacillati</taxon>
        <taxon>Actinomycetota</taxon>
        <taxon>Actinomycetes</taxon>
        <taxon>Kitasatosporales</taxon>
        <taxon>Streptomycetaceae</taxon>
        <taxon>Streptomyces</taxon>
    </lineage>
</organism>
<proteinExistence type="predicted"/>
<dbReference type="KEGG" id="slx:SLAV_10445"/>
<evidence type="ECO:0000259" key="1">
    <source>
        <dbReference type="Pfam" id="PF13349"/>
    </source>
</evidence>
<dbReference type="InterPro" id="IPR025164">
    <property type="entry name" value="Toastrack_DUF4097"/>
</dbReference>
<dbReference type="PROSITE" id="PS51257">
    <property type="entry name" value="PROKAR_LIPOPROTEIN"/>
    <property type="match status" value="1"/>
</dbReference>
<dbReference type="EMBL" id="CP024985">
    <property type="protein sequence ID" value="ATZ23957.1"/>
    <property type="molecule type" value="Genomic_DNA"/>
</dbReference>
<accession>A0A2K8PB45</accession>
<dbReference type="OrthoDB" id="4456952at2"/>
<dbReference type="Pfam" id="PF13349">
    <property type="entry name" value="DUF4097"/>
    <property type="match status" value="1"/>
</dbReference>
<name>A0A2K8PB45_STRLA</name>
<gene>
    <name evidence="2" type="ORF">SLAV_10445</name>
</gene>
<evidence type="ECO:0000313" key="3">
    <source>
        <dbReference type="Proteomes" id="UP000231791"/>
    </source>
</evidence>
<feature type="domain" description="DUF4097" evidence="1">
    <location>
        <begin position="120"/>
        <end position="232"/>
    </location>
</feature>